<comment type="caution">
    <text evidence="2">The sequence shown here is derived from an EMBL/GenBank/DDBJ whole genome shotgun (WGS) entry which is preliminary data.</text>
</comment>
<dbReference type="RefSeq" id="WP_344731078.1">
    <property type="nucleotide sequence ID" value="NZ_BAABBI010000008.1"/>
</dbReference>
<accession>A0ABP7HH84</accession>
<evidence type="ECO:0000313" key="3">
    <source>
        <dbReference type="Proteomes" id="UP001501456"/>
    </source>
</evidence>
<feature type="transmembrane region" description="Helical" evidence="1">
    <location>
        <begin position="7"/>
        <end position="26"/>
    </location>
</feature>
<keyword evidence="3" id="KW-1185">Reference proteome</keyword>
<feature type="transmembrane region" description="Helical" evidence="1">
    <location>
        <begin position="94"/>
        <end position="112"/>
    </location>
</feature>
<evidence type="ECO:0000256" key="1">
    <source>
        <dbReference type="SAM" id="Phobius"/>
    </source>
</evidence>
<feature type="transmembrane region" description="Helical" evidence="1">
    <location>
        <begin position="61"/>
        <end position="79"/>
    </location>
</feature>
<dbReference type="Proteomes" id="UP001501456">
    <property type="component" value="Unassembled WGS sequence"/>
</dbReference>
<keyword evidence="1" id="KW-1133">Transmembrane helix</keyword>
<keyword evidence="1" id="KW-0812">Transmembrane</keyword>
<feature type="transmembrane region" description="Helical" evidence="1">
    <location>
        <begin position="146"/>
        <end position="163"/>
    </location>
</feature>
<protein>
    <submittedName>
        <fullName evidence="2">Uncharacterized protein</fullName>
    </submittedName>
</protein>
<dbReference type="EMBL" id="BAABBI010000008">
    <property type="protein sequence ID" value="GAA3792640.1"/>
    <property type="molecule type" value="Genomic_DNA"/>
</dbReference>
<name>A0ABP7HH84_9FLAO</name>
<proteinExistence type="predicted"/>
<evidence type="ECO:0000313" key="2">
    <source>
        <dbReference type="EMBL" id="GAA3792640.1"/>
    </source>
</evidence>
<keyword evidence="1" id="KW-0472">Membrane</keyword>
<reference evidence="3" key="1">
    <citation type="journal article" date="2019" name="Int. J. Syst. Evol. Microbiol.">
        <title>The Global Catalogue of Microorganisms (GCM) 10K type strain sequencing project: providing services to taxonomists for standard genome sequencing and annotation.</title>
        <authorList>
            <consortium name="The Broad Institute Genomics Platform"/>
            <consortium name="The Broad Institute Genome Sequencing Center for Infectious Disease"/>
            <person name="Wu L."/>
            <person name="Ma J."/>
        </authorList>
    </citation>
    <scope>NUCLEOTIDE SEQUENCE [LARGE SCALE GENOMIC DNA]</scope>
    <source>
        <strain evidence="3">JCM 17525</strain>
    </source>
</reference>
<gene>
    <name evidence="2" type="ORF">GCM10022271_26210</name>
</gene>
<organism evidence="2 3">
    <name type="scientific">Corallibacter vietnamensis</name>
    <dbReference type="NCBI Taxonomy" id="904130"/>
    <lineage>
        <taxon>Bacteria</taxon>
        <taxon>Pseudomonadati</taxon>
        <taxon>Bacteroidota</taxon>
        <taxon>Flavobacteriia</taxon>
        <taxon>Flavobacteriales</taxon>
        <taxon>Flavobacteriaceae</taxon>
        <taxon>Corallibacter</taxon>
    </lineage>
</organism>
<sequence length="164" mass="19478">MKKIDWTLLLAYIGIHIIVGLIYVLNLYDREWILDFYFVIPFIYVFLIFDIYHKRFWNNRILLIWGIIGVIQLAIYYNYRDLPEIQAVNGNDLIWLKALPLTILTSYILNLINKKVYGDNFIVTAFRLDPNRIDQKDGRKLRPADYIFSVSGFMIIIFGTVFTN</sequence>
<feature type="transmembrane region" description="Helical" evidence="1">
    <location>
        <begin position="32"/>
        <end position="49"/>
    </location>
</feature>